<accession>A0A7X0JTC1</accession>
<organism evidence="4 5">
    <name type="scientific">Pseudoteredinibacter isoporae</name>
    <dbReference type="NCBI Taxonomy" id="570281"/>
    <lineage>
        <taxon>Bacteria</taxon>
        <taxon>Pseudomonadati</taxon>
        <taxon>Pseudomonadota</taxon>
        <taxon>Gammaproteobacteria</taxon>
        <taxon>Cellvibrionales</taxon>
        <taxon>Cellvibrionaceae</taxon>
        <taxon>Pseudoteredinibacter</taxon>
    </lineage>
</organism>
<dbReference type="SUPFAM" id="SSF53335">
    <property type="entry name" value="S-adenosyl-L-methionine-dependent methyltransferases"/>
    <property type="match status" value="1"/>
</dbReference>
<sequence length="191" mass="21169">MKVRDSGMPDEGYWAEFFDADSAIKQLIPEKTRQGDWLEVGCGYGTFTLPAARWITGTLSAVDIDMDMVARTKQLGSDAGLGNIHVERRDVISEGVGLPQGSQAGAMVYNLLHLEEPVSLLRKLRDTLKPGGYLSVIHWRSDIPTPRGPDLTIRPTSEQCSEWMYQAGFREVIAIDITQSCPYHFGLLAVN</sequence>
<dbReference type="GO" id="GO:0008168">
    <property type="term" value="F:methyltransferase activity"/>
    <property type="evidence" value="ECO:0007669"/>
    <property type="project" value="UniProtKB-KW"/>
</dbReference>
<dbReference type="Pfam" id="PF13649">
    <property type="entry name" value="Methyltransf_25"/>
    <property type="match status" value="1"/>
</dbReference>
<keyword evidence="5" id="KW-1185">Reference proteome</keyword>
<dbReference type="InterPro" id="IPR041698">
    <property type="entry name" value="Methyltransf_25"/>
</dbReference>
<keyword evidence="2 4" id="KW-0808">Transferase</keyword>
<evidence type="ECO:0000259" key="3">
    <source>
        <dbReference type="Pfam" id="PF13649"/>
    </source>
</evidence>
<protein>
    <submittedName>
        <fullName evidence="4">SAM-dependent methyltransferase</fullName>
    </submittedName>
</protein>
<evidence type="ECO:0000256" key="2">
    <source>
        <dbReference type="ARBA" id="ARBA00022679"/>
    </source>
</evidence>
<dbReference type="EMBL" id="JACHHT010000002">
    <property type="protein sequence ID" value="MBB6521877.1"/>
    <property type="molecule type" value="Genomic_DNA"/>
</dbReference>
<evidence type="ECO:0000313" key="4">
    <source>
        <dbReference type="EMBL" id="MBB6521877.1"/>
    </source>
</evidence>
<name>A0A7X0JTC1_9GAMM</name>
<gene>
    <name evidence="4" type="ORF">HNR48_002162</name>
</gene>
<dbReference type="CDD" id="cd02440">
    <property type="entry name" value="AdoMet_MTases"/>
    <property type="match status" value="1"/>
</dbReference>
<dbReference type="RefSeq" id="WP_166847324.1">
    <property type="nucleotide sequence ID" value="NZ_JAAONY010000002.1"/>
</dbReference>
<dbReference type="AlphaFoldDB" id="A0A7X0JTC1"/>
<comment type="caution">
    <text evidence="4">The sequence shown here is derived from an EMBL/GenBank/DDBJ whole genome shotgun (WGS) entry which is preliminary data.</text>
</comment>
<evidence type="ECO:0000256" key="1">
    <source>
        <dbReference type="ARBA" id="ARBA00022603"/>
    </source>
</evidence>
<reference evidence="4 5" key="1">
    <citation type="submission" date="2020-08" db="EMBL/GenBank/DDBJ databases">
        <title>Genomic Encyclopedia of Type Strains, Phase IV (KMG-IV): sequencing the most valuable type-strain genomes for metagenomic binning, comparative biology and taxonomic classification.</title>
        <authorList>
            <person name="Goeker M."/>
        </authorList>
    </citation>
    <scope>NUCLEOTIDE SEQUENCE [LARGE SCALE GENOMIC DNA]</scope>
    <source>
        <strain evidence="4 5">DSM 22368</strain>
    </source>
</reference>
<dbReference type="Proteomes" id="UP000528457">
    <property type="component" value="Unassembled WGS sequence"/>
</dbReference>
<feature type="domain" description="Methyltransferase" evidence="3">
    <location>
        <begin position="38"/>
        <end position="132"/>
    </location>
</feature>
<dbReference type="InterPro" id="IPR029063">
    <property type="entry name" value="SAM-dependent_MTases_sf"/>
</dbReference>
<proteinExistence type="predicted"/>
<dbReference type="Gene3D" id="3.40.50.150">
    <property type="entry name" value="Vaccinia Virus protein VP39"/>
    <property type="match status" value="1"/>
</dbReference>
<dbReference type="PANTHER" id="PTHR43861:SF1">
    <property type="entry name" value="TRANS-ACONITATE 2-METHYLTRANSFERASE"/>
    <property type="match status" value="1"/>
</dbReference>
<keyword evidence="1 4" id="KW-0489">Methyltransferase</keyword>
<dbReference type="GO" id="GO:0032259">
    <property type="term" value="P:methylation"/>
    <property type="evidence" value="ECO:0007669"/>
    <property type="project" value="UniProtKB-KW"/>
</dbReference>
<evidence type="ECO:0000313" key="5">
    <source>
        <dbReference type="Proteomes" id="UP000528457"/>
    </source>
</evidence>
<dbReference type="PANTHER" id="PTHR43861">
    <property type="entry name" value="TRANS-ACONITATE 2-METHYLTRANSFERASE-RELATED"/>
    <property type="match status" value="1"/>
</dbReference>
<dbReference type="InParanoid" id="A0A7X0JTC1"/>